<gene>
    <name evidence="1" type="ORF">MARPO_0008s0149</name>
</gene>
<organism evidence="1 2">
    <name type="scientific">Marchantia polymorpha</name>
    <name type="common">Common liverwort</name>
    <name type="synonym">Marchantia aquatica</name>
    <dbReference type="NCBI Taxonomy" id="3197"/>
    <lineage>
        <taxon>Eukaryota</taxon>
        <taxon>Viridiplantae</taxon>
        <taxon>Streptophyta</taxon>
        <taxon>Embryophyta</taxon>
        <taxon>Marchantiophyta</taxon>
        <taxon>Marchantiopsida</taxon>
        <taxon>Marchantiidae</taxon>
        <taxon>Marchantiales</taxon>
        <taxon>Marchantiaceae</taxon>
        <taxon>Marchantia</taxon>
    </lineage>
</organism>
<reference evidence="2" key="1">
    <citation type="journal article" date="2017" name="Cell">
        <title>Insights into land plant evolution garnered from the Marchantia polymorpha genome.</title>
        <authorList>
            <person name="Bowman J.L."/>
            <person name="Kohchi T."/>
            <person name="Yamato K.T."/>
            <person name="Jenkins J."/>
            <person name="Shu S."/>
            <person name="Ishizaki K."/>
            <person name="Yamaoka S."/>
            <person name="Nishihama R."/>
            <person name="Nakamura Y."/>
            <person name="Berger F."/>
            <person name="Adam C."/>
            <person name="Aki S.S."/>
            <person name="Althoff F."/>
            <person name="Araki T."/>
            <person name="Arteaga-Vazquez M.A."/>
            <person name="Balasubrmanian S."/>
            <person name="Barry K."/>
            <person name="Bauer D."/>
            <person name="Boehm C.R."/>
            <person name="Briginshaw L."/>
            <person name="Caballero-Perez J."/>
            <person name="Catarino B."/>
            <person name="Chen F."/>
            <person name="Chiyoda S."/>
            <person name="Chovatia M."/>
            <person name="Davies K.M."/>
            <person name="Delmans M."/>
            <person name="Demura T."/>
            <person name="Dierschke T."/>
            <person name="Dolan L."/>
            <person name="Dorantes-Acosta A.E."/>
            <person name="Eklund D.M."/>
            <person name="Florent S.N."/>
            <person name="Flores-Sandoval E."/>
            <person name="Fujiyama A."/>
            <person name="Fukuzawa H."/>
            <person name="Galik B."/>
            <person name="Grimanelli D."/>
            <person name="Grimwood J."/>
            <person name="Grossniklaus U."/>
            <person name="Hamada T."/>
            <person name="Haseloff J."/>
            <person name="Hetherington A.J."/>
            <person name="Higo A."/>
            <person name="Hirakawa Y."/>
            <person name="Hundley H.N."/>
            <person name="Ikeda Y."/>
            <person name="Inoue K."/>
            <person name="Inoue S.I."/>
            <person name="Ishida S."/>
            <person name="Jia Q."/>
            <person name="Kakita M."/>
            <person name="Kanazawa T."/>
            <person name="Kawai Y."/>
            <person name="Kawashima T."/>
            <person name="Kennedy M."/>
            <person name="Kinose K."/>
            <person name="Kinoshita T."/>
            <person name="Kohara Y."/>
            <person name="Koide E."/>
            <person name="Komatsu K."/>
            <person name="Kopischke S."/>
            <person name="Kubo M."/>
            <person name="Kyozuka J."/>
            <person name="Lagercrantz U."/>
            <person name="Lin S.S."/>
            <person name="Lindquist E."/>
            <person name="Lipzen A.M."/>
            <person name="Lu C.W."/>
            <person name="De Luna E."/>
            <person name="Martienssen R.A."/>
            <person name="Minamino N."/>
            <person name="Mizutani M."/>
            <person name="Mizutani M."/>
            <person name="Mochizuki N."/>
            <person name="Monte I."/>
            <person name="Mosher R."/>
            <person name="Nagasaki H."/>
            <person name="Nakagami H."/>
            <person name="Naramoto S."/>
            <person name="Nishitani K."/>
            <person name="Ohtani M."/>
            <person name="Okamoto T."/>
            <person name="Okumura M."/>
            <person name="Phillips J."/>
            <person name="Pollak B."/>
            <person name="Reinders A."/>
            <person name="Rovekamp M."/>
            <person name="Sano R."/>
            <person name="Sawa S."/>
            <person name="Schmid M.W."/>
            <person name="Shirakawa M."/>
            <person name="Solano R."/>
            <person name="Spunde A."/>
            <person name="Suetsugu N."/>
            <person name="Sugano S."/>
            <person name="Sugiyama A."/>
            <person name="Sun R."/>
            <person name="Suzuki Y."/>
            <person name="Takenaka M."/>
            <person name="Takezawa D."/>
            <person name="Tomogane H."/>
            <person name="Tsuzuki M."/>
            <person name="Ueda T."/>
            <person name="Umeda M."/>
            <person name="Ward J.M."/>
            <person name="Watanabe Y."/>
            <person name="Yazaki K."/>
            <person name="Yokoyama R."/>
            <person name="Yoshitake Y."/>
            <person name="Yotsui I."/>
            <person name="Zachgo S."/>
            <person name="Schmutz J."/>
        </authorList>
    </citation>
    <scope>NUCLEOTIDE SEQUENCE [LARGE SCALE GENOMIC DNA]</scope>
    <source>
        <strain evidence="2">Tak-1</strain>
    </source>
</reference>
<dbReference type="AlphaFoldDB" id="A0A2R6XMP8"/>
<name>A0A2R6XMP8_MARPO</name>
<keyword evidence="2" id="KW-1185">Reference proteome</keyword>
<dbReference type="Gramene" id="Mp8g10740.1">
    <property type="protein sequence ID" value="Mp8g10740.1.cds1"/>
    <property type="gene ID" value="Mp8g10740"/>
</dbReference>
<dbReference type="Proteomes" id="UP000244005">
    <property type="component" value="Unassembled WGS sequence"/>
</dbReference>
<sequence length="99" mass="11255">MPRTRMLVSGSSISGSNVLAQFIDLLLSSLGSTAAARLLSEELLQQRGRGDAFLTNSGMVVDMYPLVVRWHRWWQTDERLQCTHCFQECRETITCNLHL</sequence>
<dbReference type="EMBL" id="KZ772680">
    <property type="protein sequence ID" value="PTQ47387.1"/>
    <property type="molecule type" value="Genomic_DNA"/>
</dbReference>
<proteinExistence type="predicted"/>
<evidence type="ECO:0000313" key="1">
    <source>
        <dbReference type="EMBL" id="PTQ47387.1"/>
    </source>
</evidence>
<accession>A0A2R6XMP8</accession>
<evidence type="ECO:0000313" key="2">
    <source>
        <dbReference type="Proteomes" id="UP000244005"/>
    </source>
</evidence>
<protein>
    <submittedName>
        <fullName evidence="1">Uncharacterized protein</fullName>
    </submittedName>
</protein>